<evidence type="ECO:0000313" key="2">
    <source>
        <dbReference type="Proteomes" id="UP000035963"/>
    </source>
</evidence>
<sequence length="60" mass="6822">MTFAIADMNMNAPGKPVLKNQRVDIKNTARRDQLKRLVCSTKRYLIDGFIRKPGRNAMSA</sequence>
<dbReference type="EMBL" id="AEJF01000075">
    <property type="protein sequence ID" value="KLU26291.1"/>
    <property type="molecule type" value="Genomic_DNA"/>
</dbReference>
<accession>A0A0J1D0Y1</accession>
<organism evidence="1 2">
    <name type="scientific">Caballeronia mineralivorans PML1(12)</name>
    <dbReference type="NCBI Taxonomy" id="908627"/>
    <lineage>
        <taxon>Bacteria</taxon>
        <taxon>Pseudomonadati</taxon>
        <taxon>Pseudomonadota</taxon>
        <taxon>Betaproteobacteria</taxon>
        <taxon>Burkholderiales</taxon>
        <taxon>Burkholderiaceae</taxon>
        <taxon>Caballeronia</taxon>
    </lineage>
</organism>
<comment type="caution">
    <text evidence="1">The sequence shown here is derived from an EMBL/GenBank/DDBJ whole genome shotgun (WGS) entry which is preliminary data.</text>
</comment>
<protein>
    <submittedName>
        <fullName evidence="1">Uncharacterized protein</fullName>
    </submittedName>
</protein>
<evidence type="ECO:0000313" key="1">
    <source>
        <dbReference type="EMBL" id="KLU26291.1"/>
    </source>
</evidence>
<gene>
    <name evidence="1" type="ORF">EOS_10945</name>
</gene>
<dbReference type="PATRIC" id="fig|908627.4.peg.2424"/>
<proteinExistence type="predicted"/>
<dbReference type="AlphaFoldDB" id="A0A0J1D0Y1"/>
<name>A0A0J1D0Y1_9BURK</name>
<dbReference type="Proteomes" id="UP000035963">
    <property type="component" value="Unassembled WGS sequence"/>
</dbReference>
<reference evidence="1 2" key="1">
    <citation type="journal article" date="2015" name="Genome Announc.">
        <title>Draft Genome Sequence of Burkholderia sp. Strain PML1(12), an Ectomycorrhizosphere-Inhabiting Bacterium with Effective Mineral-Weathering Ability.</title>
        <authorList>
            <person name="Uroz S."/>
            <person name="Oger P."/>
        </authorList>
    </citation>
    <scope>NUCLEOTIDE SEQUENCE [LARGE SCALE GENOMIC DNA]</scope>
    <source>
        <strain evidence="2">PML1(12)</strain>
    </source>
</reference>
<keyword evidence="2" id="KW-1185">Reference proteome</keyword>
<dbReference type="RefSeq" id="WP_047846638.1">
    <property type="nucleotide sequence ID" value="NZ_AEJF01000075.1"/>
</dbReference>